<protein>
    <recommendedName>
        <fullName evidence="4">Lipoprotein</fullName>
    </recommendedName>
</protein>
<evidence type="ECO:0008006" key="4">
    <source>
        <dbReference type="Google" id="ProtNLM"/>
    </source>
</evidence>
<sequence length="62" mass="6365">MWSALLFAISALVGCGSSMHAGSTAGGGDEQCGRCEAWNEADRVCVPCLGRDEPGSECVCGR</sequence>
<keyword evidence="1" id="KW-0732">Signal</keyword>
<proteinExistence type="predicted"/>
<name>A0A0F6W402_9BACT</name>
<dbReference type="EMBL" id="CP011125">
    <property type="protein sequence ID" value="AKF06830.1"/>
    <property type="molecule type" value="Genomic_DNA"/>
</dbReference>
<accession>A0A0F6W402</accession>
<gene>
    <name evidence="2" type="ORF">DB32_003979</name>
</gene>
<keyword evidence="3" id="KW-1185">Reference proteome</keyword>
<organism evidence="2 3">
    <name type="scientific">Sandaracinus amylolyticus</name>
    <dbReference type="NCBI Taxonomy" id="927083"/>
    <lineage>
        <taxon>Bacteria</taxon>
        <taxon>Pseudomonadati</taxon>
        <taxon>Myxococcota</taxon>
        <taxon>Polyangia</taxon>
        <taxon>Polyangiales</taxon>
        <taxon>Sandaracinaceae</taxon>
        <taxon>Sandaracinus</taxon>
    </lineage>
</organism>
<feature type="signal peptide" evidence="1">
    <location>
        <begin position="1"/>
        <end position="21"/>
    </location>
</feature>
<evidence type="ECO:0000313" key="3">
    <source>
        <dbReference type="Proteomes" id="UP000034883"/>
    </source>
</evidence>
<dbReference type="Proteomes" id="UP000034883">
    <property type="component" value="Chromosome"/>
</dbReference>
<evidence type="ECO:0000313" key="2">
    <source>
        <dbReference type="EMBL" id="AKF06830.1"/>
    </source>
</evidence>
<feature type="chain" id="PRO_5002511855" description="Lipoprotein" evidence="1">
    <location>
        <begin position="22"/>
        <end position="62"/>
    </location>
</feature>
<evidence type="ECO:0000256" key="1">
    <source>
        <dbReference type="SAM" id="SignalP"/>
    </source>
</evidence>
<reference evidence="2 3" key="1">
    <citation type="submission" date="2015-03" db="EMBL/GenBank/DDBJ databases">
        <title>Genome assembly of Sandaracinus amylolyticus DSM 53668.</title>
        <authorList>
            <person name="Sharma G."/>
            <person name="Subramanian S."/>
        </authorList>
    </citation>
    <scope>NUCLEOTIDE SEQUENCE [LARGE SCALE GENOMIC DNA]</scope>
    <source>
        <strain evidence="2 3">DSM 53668</strain>
    </source>
</reference>
<dbReference type="AlphaFoldDB" id="A0A0F6W402"/>
<dbReference type="KEGG" id="samy:DB32_003979"/>